<dbReference type="Gene3D" id="3.10.180.10">
    <property type="entry name" value="2,3-Dihydroxybiphenyl 1,2-Dioxygenase, domain 1"/>
    <property type="match status" value="2"/>
</dbReference>
<gene>
    <name evidence="7" type="ORF">Dacsa_2737</name>
</gene>
<dbReference type="GO" id="GO:0003868">
    <property type="term" value="F:4-hydroxyphenylpyruvate dioxygenase activity"/>
    <property type="evidence" value="ECO:0007669"/>
    <property type="project" value="InterPro"/>
</dbReference>
<keyword evidence="8" id="KW-1185">Reference proteome</keyword>
<dbReference type="InterPro" id="IPR005956">
    <property type="entry name" value="4OHPhenylPyrv_dOase"/>
</dbReference>
<dbReference type="GO" id="GO:0046872">
    <property type="term" value="F:metal ion binding"/>
    <property type="evidence" value="ECO:0007669"/>
    <property type="project" value="UniProtKB-KW"/>
</dbReference>
<dbReference type="InterPro" id="IPR004360">
    <property type="entry name" value="Glyas_Fos-R_dOase_dom"/>
</dbReference>
<dbReference type="Pfam" id="PF00903">
    <property type="entry name" value="Glyoxalase"/>
    <property type="match status" value="1"/>
</dbReference>
<keyword evidence="2 5" id="KW-0479">Metal-binding</keyword>
<feature type="binding site" evidence="5">
    <location>
        <position position="332"/>
    </location>
    <ligand>
        <name>Fe cation</name>
        <dbReference type="ChEBI" id="CHEBI:24875"/>
    </ligand>
</feature>
<dbReference type="AlphaFoldDB" id="K9YXT6"/>
<dbReference type="PANTHER" id="PTHR11959:SF1">
    <property type="entry name" value="4-HYDROXYPHENYLPYRUVATE DIOXYGENASE"/>
    <property type="match status" value="1"/>
</dbReference>
<dbReference type="NCBIfam" id="TIGR01263">
    <property type="entry name" value="4HPPD"/>
    <property type="match status" value="1"/>
</dbReference>
<keyword evidence="4 5" id="KW-0408">Iron</keyword>
<evidence type="ECO:0000256" key="4">
    <source>
        <dbReference type="ARBA" id="ARBA00023004"/>
    </source>
</evidence>
<evidence type="ECO:0000256" key="3">
    <source>
        <dbReference type="ARBA" id="ARBA00022737"/>
    </source>
</evidence>
<feature type="domain" description="VOC" evidence="6">
    <location>
        <begin position="160"/>
        <end position="296"/>
    </location>
</feature>
<dbReference type="PATRIC" id="fig|13035.3.peg.3124"/>
<comment type="cofactor">
    <cofactor evidence="5">
        <name>Fe cation</name>
        <dbReference type="ChEBI" id="CHEBI:24875"/>
    </cofactor>
    <text evidence="5">Binds 1 Fe cation per subunit.</text>
</comment>
<dbReference type="KEGG" id="dsl:Dacsa_2737"/>
<dbReference type="CDD" id="cd07250">
    <property type="entry name" value="HPPD_C_like"/>
    <property type="match status" value="1"/>
</dbReference>
<accession>K9YXT6</accession>
<feature type="binding site" evidence="5">
    <location>
        <position position="241"/>
    </location>
    <ligand>
        <name>Fe cation</name>
        <dbReference type="ChEBI" id="CHEBI:24875"/>
    </ligand>
</feature>
<dbReference type="GO" id="GO:0006572">
    <property type="term" value="P:L-tyrosine catabolic process"/>
    <property type="evidence" value="ECO:0007669"/>
    <property type="project" value="TreeGrafter"/>
</dbReference>
<sequence length="364" mass="41255">MKIDQIHFYVENASQWRNWFVSQMGFQSVASPHRNQNTVMEVVKSGEAVFVLYAAENENSPIADYLQNHPPGVAAVTFHVPQLAQKLSNFLTPDVTLLQPLQKMETEKGCLRWCQILGVTGLIHTLVERQGITPLLPSQPKWVEKSPPETESSSGLFFTGIDHLVLNVARGALTPTVQWYEKVFGWQRKQAFSIETPRSGLHSQVLVDPDGEVQFPINEPSSDNSQIQEFIDYNRGAGIQHLALSTSDVATTTIKLKERGISFLSVPNTYYTELKERFSELPLTEPEWEKIKQAQVLVDCEAPDLTASVRRNPLLLQIFTKPIFAEPTFFFELIERRDRAQGFGEGNFRALFEAIEREQFDSSL</sequence>
<comment type="similarity">
    <text evidence="1">Belongs to the 4HPPD family.</text>
</comment>
<organism evidence="7 8">
    <name type="scientific">Dactylococcopsis salina (strain PCC 8305)</name>
    <name type="common">Myxobactron salinum</name>
    <dbReference type="NCBI Taxonomy" id="13035"/>
    <lineage>
        <taxon>Bacteria</taxon>
        <taxon>Bacillati</taxon>
        <taxon>Cyanobacteriota</taxon>
        <taxon>Cyanophyceae</taxon>
        <taxon>Nodosilineales</taxon>
        <taxon>Cymatolegaceae</taxon>
        <taxon>Dactylococcopsis</taxon>
    </lineage>
</organism>
<dbReference type="PIRSF" id="PIRSF009283">
    <property type="entry name" value="HPP_dOase"/>
    <property type="match status" value="1"/>
</dbReference>
<proteinExistence type="inferred from homology"/>
<evidence type="ECO:0000256" key="1">
    <source>
        <dbReference type="ARBA" id="ARBA00005877"/>
    </source>
</evidence>
<evidence type="ECO:0000313" key="8">
    <source>
        <dbReference type="Proteomes" id="UP000010482"/>
    </source>
</evidence>
<dbReference type="SUPFAM" id="SSF54593">
    <property type="entry name" value="Glyoxalase/Bleomycin resistance protein/Dihydroxybiphenyl dioxygenase"/>
    <property type="match status" value="1"/>
</dbReference>
<dbReference type="InterPro" id="IPR037523">
    <property type="entry name" value="VOC_core"/>
</dbReference>
<protein>
    <submittedName>
        <fullName evidence="7">4-hydroxyphenylpyruvate dioxygenase</fullName>
    </submittedName>
</protein>
<dbReference type="HOGENOM" id="CLU_034004_1_1_3"/>
<feature type="binding site" evidence="5">
    <location>
        <position position="163"/>
    </location>
    <ligand>
        <name>Fe cation</name>
        <dbReference type="ChEBI" id="CHEBI:24875"/>
    </ligand>
</feature>
<dbReference type="Proteomes" id="UP000010482">
    <property type="component" value="Chromosome"/>
</dbReference>
<keyword evidence="7" id="KW-0223">Dioxygenase</keyword>
<dbReference type="InterPro" id="IPR041735">
    <property type="entry name" value="4OHPhenylPyrv_dOase_C"/>
</dbReference>
<evidence type="ECO:0000256" key="5">
    <source>
        <dbReference type="PIRSR" id="PIRSR009283-1"/>
    </source>
</evidence>
<dbReference type="EMBL" id="CP003944">
    <property type="protein sequence ID" value="AFZ51312.1"/>
    <property type="molecule type" value="Genomic_DNA"/>
</dbReference>
<dbReference type="InterPro" id="IPR041736">
    <property type="entry name" value="4OHPhenylPyrv_dOase_N"/>
</dbReference>
<reference evidence="7" key="1">
    <citation type="submission" date="2012-04" db="EMBL/GenBank/DDBJ databases">
        <title>Finished genome of Dactylococcopsis salina PCC 8305.</title>
        <authorList>
            <consortium name="US DOE Joint Genome Institute"/>
            <person name="Gugger M."/>
            <person name="Coursin T."/>
            <person name="Rippka R."/>
            <person name="Tandeau De Marsac N."/>
            <person name="Huntemann M."/>
            <person name="Wei C.-L."/>
            <person name="Han J."/>
            <person name="Detter J.C."/>
            <person name="Han C."/>
            <person name="Tapia R."/>
            <person name="Daligault H."/>
            <person name="Chen A."/>
            <person name="Krypides N."/>
            <person name="Mavromatis K."/>
            <person name="Markowitz V."/>
            <person name="Szeto E."/>
            <person name="Ivanova N."/>
            <person name="Ovchinnikova G."/>
            <person name="Pagani I."/>
            <person name="Pati A."/>
            <person name="Goodwin L."/>
            <person name="Peters L."/>
            <person name="Pitluck S."/>
            <person name="Woyke T."/>
            <person name="Kerfeld C."/>
        </authorList>
    </citation>
    <scope>NUCLEOTIDE SEQUENCE [LARGE SCALE GENOMIC DNA]</scope>
    <source>
        <strain evidence="7">PCC 8305</strain>
    </source>
</reference>
<evidence type="ECO:0000256" key="2">
    <source>
        <dbReference type="ARBA" id="ARBA00022723"/>
    </source>
</evidence>
<keyword evidence="3" id="KW-0677">Repeat</keyword>
<keyword evidence="7" id="KW-0560">Oxidoreductase</keyword>
<dbReference type="STRING" id="13035.Dacsa_2737"/>
<feature type="domain" description="VOC" evidence="6">
    <location>
        <begin position="2"/>
        <end position="129"/>
    </location>
</feature>
<evidence type="ECO:0000313" key="7">
    <source>
        <dbReference type="EMBL" id="AFZ51312.1"/>
    </source>
</evidence>
<dbReference type="eggNOG" id="COG3185">
    <property type="taxonomic scope" value="Bacteria"/>
</dbReference>
<dbReference type="OrthoDB" id="9780241at2"/>
<dbReference type="RefSeq" id="WP_015230301.1">
    <property type="nucleotide sequence ID" value="NC_019780.1"/>
</dbReference>
<dbReference type="PROSITE" id="PS51819">
    <property type="entry name" value="VOC"/>
    <property type="match status" value="2"/>
</dbReference>
<dbReference type="PANTHER" id="PTHR11959">
    <property type="entry name" value="4-HYDROXYPHENYLPYRUVATE DIOXYGENASE"/>
    <property type="match status" value="1"/>
</dbReference>
<dbReference type="InterPro" id="IPR029068">
    <property type="entry name" value="Glyas_Bleomycin-R_OHBP_Dase"/>
</dbReference>
<evidence type="ECO:0000259" key="6">
    <source>
        <dbReference type="PROSITE" id="PS51819"/>
    </source>
</evidence>
<dbReference type="CDD" id="cd08342">
    <property type="entry name" value="HPPD_N_like"/>
    <property type="match status" value="1"/>
</dbReference>
<name>K9YXT6_DACS8</name>